<evidence type="ECO:0000313" key="4">
    <source>
        <dbReference type="EMBL" id="BBB31380.1"/>
    </source>
</evidence>
<dbReference type="SUPFAM" id="SSF54631">
    <property type="entry name" value="CBS-domain pair"/>
    <property type="match status" value="1"/>
</dbReference>
<dbReference type="InterPro" id="IPR051257">
    <property type="entry name" value="Diverse_CBS-Domain"/>
</dbReference>
<dbReference type="PROSITE" id="PS51371">
    <property type="entry name" value="CBS"/>
    <property type="match status" value="2"/>
</dbReference>
<evidence type="ECO:0000313" key="5">
    <source>
        <dbReference type="Proteomes" id="UP000595332"/>
    </source>
</evidence>
<feature type="domain" description="CBS" evidence="3">
    <location>
        <begin position="77"/>
        <end position="132"/>
    </location>
</feature>
<dbReference type="Gene3D" id="3.10.580.10">
    <property type="entry name" value="CBS-domain"/>
    <property type="match status" value="1"/>
</dbReference>
<dbReference type="PANTHER" id="PTHR43080:SF2">
    <property type="entry name" value="CBS DOMAIN-CONTAINING PROTEIN"/>
    <property type="match status" value="1"/>
</dbReference>
<reference evidence="4 5" key="1">
    <citation type="journal article" date="2008" name="Int. J. Syst. Evol. Microbiol.">
        <title>Neptunomonas japonica sp. nov., an Osedax japonicus symbiont-like bacterium isolated from sediment adjacent to sperm whale carcasses off Kagoshima, Japan.</title>
        <authorList>
            <person name="Miyazaki M."/>
            <person name="Nogi Y."/>
            <person name="Fujiwara Y."/>
            <person name="Kawato M."/>
            <person name="Kubokawa K."/>
            <person name="Horikoshi K."/>
        </authorList>
    </citation>
    <scope>NUCLEOTIDE SEQUENCE [LARGE SCALE GENOMIC DNA]</scope>
    <source>
        <strain evidence="4 5">JAMM 1380</strain>
    </source>
</reference>
<keyword evidence="5" id="KW-1185">Reference proteome</keyword>
<accession>A0A7R6SY06</accession>
<dbReference type="Pfam" id="PF00571">
    <property type="entry name" value="CBS"/>
    <property type="match status" value="2"/>
</dbReference>
<proteinExistence type="predicted"/>
<organism evidence="4 5">
    <name type="scientific">Neptunomonas japonica JAMM 1380</name>
    <dbReference type="NCBI Taxonomy" id="1441457"/>
    <lineage>
        <taxon>Bacteria</taxon>
        <taxon>Pseudomonadati</taxon>
        <taxon>Pseudomonadota</taxon>
        <taxon>Gammaproteobacteria</taxon>
        <taxon>Oceanospirillales</taxon>
        <taxon>Oceanospirillaceae</taxon>
        <taxon>Neptunomonas</taxon>
    </lineage>
</organism>
<gene>
    <name evidence="4" type="ORF">NEJAP_3442</name>
</gene>
<evidence type="ECO:0000256" key="1">
    <source>
        <dbReference type="ARBA" id="ARBA00023122"/>
    </source>
</evidence>
<dbReference type="Proteomes" id="UP000595332">
    <property type="component" value="Chromosome"/>
</dbReference>
<evidence type="ECO:0000256" key="2">
    <source>
        <dbReference type="PROSITE-ProRule" id="PRU00703"/>
    </source>
</evidence>
<dbReference type="InterPro" id="IPR046342">
    <property type="entry name" value="CBS_dom_sf"/>
</dbReference>
<dbReference type="InterPro" id="IPR000644">
    <property type="entry name" value="CBS_dom"/>
</dbReference>
<dbReference type="SMART" id="SM00116">
    <property type="entry name" value="CBS"/>
    <property type="match status" value="2"/>
</dbReference>
<dbReference type="AlphaFoldDB" id="A0A7R6SY06"/>
<protein>
    <recommendedName>
        <fullName evidence="3">CBS domain-containing protein</fullName>
    </recommendedName>
</protein>
<evidence type="ECO:0000259" key="3">
    <source>
        <dbReference type="PROSITE" id="PS51371"/>
    </source>
</evidence>
<keyword evidence="1 2" id="KW-0129">CBS domain</keyword>
<name>A0A7R6SY06_9GAMM</name>
<sequence>MIEGAVMLKVKDLMRVNPPLLSQEQGLPDAVDMILNSGYLGLPVIDAGGGLIGFVSEQDLISESYHCDSHTLVKDVMRHDPLSVSAQLSVLELAERFGKGQPKIFPVVEDGIVTGLVARGQVMKSLSHSLQSCRVA</sequence>
<dbReference type="EMBL" id="AP014546">
    <property type="protein sequence ID" value="BBB31380.1"/>
    <property type="molecule type" value="Genomic_DNA"/>
</dbReference>
<feature type="domain" description="CBS" evidence="3">
    <location>
        <begin position="14"/>
        <end position="72"/>
    </location>
</feature>
<dbReference type="PANTHER" id="PTHR43080">
    <property type="entry name" value="CBS DOMAIN-CONTAINING PROTEIN CBSX3, MITOCHONDRIAL"/>
    <property type="match status" value="1"/>
</dbReference>
<dbReference type="KEGG" id="njp:NEJAP_3442"/>